<sequence>MSERKTDSKVILPLPFLLDPSPTASTTELPRFGNRSTEPKSSDLSKTPVVYRQDQPQMGIPIAQKQPQPQPQLQQQQQQQQQQTEPKNMKHLVKQGKRQLKVRNYKQYGGKTVFFCGGRFMTSRALWAFCISLFLLIMPCVLFLIFTCPWLWHHISPAVPVIFAYIFCITFASMLKTSWTDPGILPRNLDLGSMNAYKDPDRFGHRYSSMSDGSFPSPREVMIKGVVVRLKYCETCCIYRPPRASHCKQCDNCLRSNLISMPFEEHPFSFGNPLKNMYHTLCRPRNKSYIARRKFAEEIYDIEPTMNATNPTATVADEPGQTASLNTNILLQITRQ</sequence>
<dbReference type="EMBL" id="LN723314">
    <property type="protein sequence ID" value="CEP10204.1"/>
    <property type="molecule type" value="Genomic_DNA"/>
</dbReference>
<evidence type="ECO:0000256" key="8">
    <source>
        <dbReference type="SAM" id="Phobius"/>
    </source>
</evidence>
<dbReference type="InterPro" id="IPR039859">
    <property type="entry name" value="PFA4/ZDH16/20/ERF2-like"/>
</dbReference>
<evidence type="ECO:0000313" key="9">
    <source>
        <dbReference type="EMBL" id="CEP10204.1"/>
    </source>
</evidence>
<dbReference type="Proteomes" id="UP000054107">
    <property type="component" value="Unassembled WGS sequence"/>
</dbReference>
<accession>A0A0B7N535</accession>
<feature type="compositionally biased region" description="Low complexity" evidence="7">
    <location>
        <begin position="64"/>
        <end position="83"/>
    </location>
</feature>
<comment type="catalytic activity">
    <reaction evidence="6">
        <text>L-cysteinyl-[protein] + hexadecanoyl-CoA = S-hexadecanoyl-L-cysteinyl-[protein] + CoA</text>
        <dbReference type="Rhea" id="RHEA:36683"/>
        <dbReference type="Rhea" id="RHEA-COMP:10131"/>
        <dbReference type="Rhea" id="RHEA-COMP:11032"/>
        <dbReference type="ChEBI" id="CHEBI:29950"/>
        <dbReference type="ChEBI" id="CHEBI:57287"/>
        <dbReference type="ChEBI" id="CHEBI:57379"/>
        <dbReference type="ChEBI" id="CHEBI:74151"/>
        <dbReference type="EC" id="2.3.1.225"/>
    </reaction>
</comment>
<dbReference type="STRING" id="35722.A0A0B7N535"/>
<protein>
    <recommendedName>
        <fullName evidence="2">protein S-acyltransferase</fullName>
        <ecNumber evidence="2">2.3.1.225</ecNumber>
    </recommendedName>
</protein>
<feature type="transmembrane region" description="Helical" evidence="8">
    <location>
        <begin position="125"/>
        <end position="152"/>
    </location>
</feature>
<gene>
    <name evidence="9" type="primary">PARPA_03841.1 scaffold 9853</name>
</gene>
<organism evidence="9 10">
    <name type="scientific">Parasitella parasitica</name>
    <dbReference type="NCBI Taxonomy" id="35722"/>
    <lineage>
        <taxon>Eukaryota</taxon>
        <taxon>Fungi</taxon>
        <taxon>Fungi incertae sedis</taxon>
        <taxon>Mucoromycota</taxon>
        <taxon>Mucoromycotina</taxon>
        <taxon>Mucoromycetes</taxon>
        <taxon>Mucorales</taxon>
        <taxon>Mucorineae</taxon>
        <taxon>Mucoraceae</taxon>
        <taxon>Parasitella</taxon>
    </lineage>
</organism>
<evidence type="ECO:0000256" key="2">
    <source>
        <dbReference type="ARBA" id="ARBA00012210"/>
    </source>
</evidence>
<keyword evidence="10" id="KW-1185">Reference proteome</keyword>
<dbReference type="SUPFAM" id="SSF81995">
    <property type="entry name" value="beta-sandwich domain of Sec23/24"/>
    <property type="match status" value="1"/>
</dbReference>
<dbReference type="OrthoDB" id="9909019at2759"/>
<keyword evidence="8" id="KW-0472">Membrane</keyword>
<reference evidence="9 10" key="1">
    <citation type="submission" date="2014-09" db="EMBL/GenBank/DDBJ databases">
        <authorList>
            <person name="Ellenberger Sabrina"/>
        </authorList>
    </citation>
    <scope>NUCLEOTIDE SEQUENCE [LARGE SCALE GENOMIC DNA]</scope>
    <source>
        <strain evidence="9 10">CBS 412.66</strain>
    </source>
</reference>
<dbReference type="PANTHER" id="PTHR22883">
    <property type="entry name" value="ZINC FINGER DHHC DOMAIN CONTAINING PROTEIN"/>
    <property type="match status" value="1"/>
</dbReference>
<keyword evidence="8" id="KW-0812">Transmembrane</keyword>
<keyword evidence="4" id="KW-0449">Lipoprotein</keyword>
<comment type="subcellular location">
    <subcellularLocation>
        <location evidence="1">Endomembrane system</location>
        <topology evidence="1">Multi-pass membrane protein</topology>
    </subcellularLocation>
</comment>
<comment type="similarity">
    <text evidence="5">Belongs to the DHHC palmitoyltransferase family. ERF2/ZDHHC9 subfamily.</text>
</comment>
<dbReference type="GO" id="GO:0005783">
    <property type="term" value="C:endoplasmic reticulum"/>
    <property type="evidence" value="ECO:0007669"/>
    <property type="project" value="TreeGrafter"/>
</dbReference>
<keyword evidence="8" id="KW-1133">Transmembrane helix</keyword>
<evidence type="ECO:0000256" key="4">
    <source>
        <dbReference type="ARBA" id="ARBA00023288"/>
    </source>
</evidence>
<dbReference type="AlphaFoldDB" id="A0A0B7N535"/>
<dbReference type="EC" id="2.3.1.225" evidence="2"/>
<evidence type="ECO:0000256" key="7">
    <source>
        <dbReference type="SAM" id="MobiDB-lite"/>
    </source>
</evidence>
<evidence type="ECO:0000256" key="3">
    <source>
        <dbReference type="ARBA" id="ARBA00023139"/>
    </source>
</evidence>
<name>A0A0B7N535_9FUNG</name>
<feature type="region of interest" description="Disordered" evidence="7">
    <location>
        <begin position="1"/>
        <end position="90"/>
    </location>
</feature>
<dbReference type="PANTHER" id="PTHR22883:SF43">
    <property type="entry name" value="PALMITOYLTRANSFERASE APP"/>
    <property type="match status" value="1"/>
</dbReference>
<dbReference type="GO" id="GO:0005794">
    <property type="term" value="C:Golgi apparatus"/>
    <property type="evidence" value="ECO:0007669"/>
    <property type="project" value="TreeGrafter"/>
</dbReference>
<keyword evidence="3" id="KW-0564">Palmitate</keyword>
<evidence type="ECO:0000256" key="6">
    <source>
        <dbReference type="ARBA" id="ARBA00048048"/>
    </source>
</evidence>
<proteinExistence type="inferred from homology"/>
<dbReference type="PROSITE" id="PS50216">
    <property type="entry name" value="DHHC"/>
    <property type="match status" value="1"/>
</dbReference>
<evidence type="ECO:0000256" key="5">
    <source>
        <dbReference type="ARBA" id="ARBA00023463"/>
    </source>
</evidence>
<evidence type="ECO:0000256" key="1">
    <source>
        <dbReference type="ARBA" id="ARBA00004127"/>
    </source>
</evidence>
<feature type="transmembrane region" description="Helical" evidence="8">
    <location>
        <begin position="158"/>
        <end position="175"/>
    </location>
</feature>
<evidence type="ECO:0000313" key="10">
    <source>
        <dbReference type="Proteomes" id="UP000054107"/>
    </source>
</evidence>
<dbReference type="GO" id="GO:0019706">
    <property type="term" value="F:protein-cysteine S-palmitoyltransferase activity"/>
    <property type="evidence" value="ECO:0007669"/>
    <property type="project" value="UniProtKB-EC"/>
</dbReference>
<dbReference type="GO" id="GO:0006612">
    <property type="term" value="P:protein targeting to membrane"/>
    <property type="evidence" value="ECO:0007669"/>
    <property type="project" value="TreeGrafter"/>
</dbReference>